<dbReference type="AlphaFoldDB" id="A0A1P8UMA2"/>
<dbReference type="InterPro" id="IPR018060">
    <property type="entry name" value="HTH_AraC"/>
</dbReference>
<sequence length="303" mass="34115">MLDVKIPLCFLYGEPISDVEMDFLHIEPIRERSGAHDWIIREHSHPEHIQVLLVERGGGSFWVEGQELAVPTRSMIVVPAAMVHAFEFSADTDGFVINAASSYVRAVAGSDSRLLEPVSRAAVYPLEDEPMRQEIMGEVFRWCYREYVWSAPGRRAAIYGQFLQVLVALMRAADAAGQPALAAGDKDYALVCRFREAVEERFRITRTITDYASALGVTAHRLNQACRARAGKSPSDLLHERTIVEAKRFLIYMERSVAEIGYELGFDDPAYFSRYFTKRVGQTPGSYRKAMLKGSEERLARSG</sequence>
<keyword evidence="2" id="KW-0238">DNA-binding</keyword>
<dbReference type="KEGG" id="paby:Ga0080574_TMP185"/>
<keyword evidence="3" id="KW-0010">Activator</keyword>
<dbReference type="SMART" id="SM00342">
    <property type="entry name" value="HTH_ARAC"/>
    <property type="match status" value="1"/>
</dbReference>
<accession>A0A1P8UMA2</accession>
<dbReference type="EMBL" id="CP015090">
    <property type="protein sequence ID" value="APZ50519.1"/>
    <property type="molecule type" value="Genomic_DNA"/>
</dbReference>
<dbReference type="OrthoDB" id="9814125at2"/>
<dbReference type="InterPro" id="IPR047264">
    <property type="entry name" value="Cupin_HpaA-like_N"/>
</dbReference>
<reference evidence="6 7" key="1">
    <citation type="submission" date="2016-04" db="EMBL/GenBank/DDBJ databases">
        <title>Deep-sea bacteria in the southern Pacific.</title>
        <authorList>
            <person name="Tang K."/>
        </authorList>
    </citation>
    <scope>NUCLEOTIDE SEQUENCE [LARGE SCALE GENOMIC DNA]</scope>
    <source>
        <strain evidence="6 7">JLT2014</strain>
        <plasmid evidence="7">ppaby2</plasmid>
    </source>
</reference>
<dbReference type="RefSeq" id="WP_076694255.1">
    <property type="nucleotide sequence ID" value="NZ_CP015090.1"/>
</dbReference>
<evidence type="ECO:0000259" key="5">
    <source>
        <dbReference type="PROSITE" id="PS01124"/>
    </source>
</evidence>
<evidence type="ECO:0000256" key="1">
    <source>
        <dbReference type="ARBA" id="ARBA00023015"/>
    </source>
</evidence>
<dbReference type="SUPFAM" id="SSF51215">
    <property type="entry name" value="Regulatory protein AraC"/>
    <property type="match status" value="1"/>
</dbReference>
<protein>
    <submittedName>
        <fullName evidence="6">Transcriptional regulator, AraC family</fullName>
    </submittedName>
</protein>
<dbReference type="PANTHER" id="PTHR43280:SF32">
    <property type="entry name" value="TRANSCRIPTIONAL REGULATORY PROTEIN"/>
    <property type="match status" value="1"/>
</dbReference>
<evidence type="ECO:0000256" key="3">
    <source>
        <dbReference type="ARBA" id="ARBA00023159"/>
    </source>
</evidence>
<dbReference type="PROSITE" id="PS01124">
    <property type="entry name" value="HTH_ARAC_FAMILY_2"/>
    <property type="match status" value="1"/>
</dbReference>
<keyword evidence="6" id="KW-0614">Plasmid</keyword>
<evidence type="ECO:0000256" key="4">
    <source>
        <dbReference type="ARBA" id="ARBA00023163"/>
    </source>
</evidence>
<keyword evidence="1" id="KW-0805">Transcription regulation</keyword>
<name>A0A1P8UMA2_9RHOB</name>
<evidence type="ECO:0000313" key="6">
    <source>
        <dbReference type="EMBL" id="APZ50519.1"/>
    </source>
</evidence>
<dbReference type="InterPro" id="IPR020449">
    <property type="entry name" value="Tscrpt_reg_AraC-type_HTH"/>
</dbReference>
<dbReference type="CDD" id="cd06999">
    <property type="entry name" value="cupin_HpaA-like_N"/>
    <property type="match status" value="1"/>
</dbReference>
<dbReference type="InterPro" id="IPR003313">
    <property type="entry name" value="AraC-bd"/>
</dbReference>
<evidence type="ECO:0000256" key="2">
    <source>
        <dbReference type="ARBA" id="ARBA00023125"/>
    </source>
</evidence>
<dbReference type="Gene3D" id="2.60.120.10">
    <property type="entry name" value="Jelly Rolls"/>
    <property type="match status" value="1"/>
</dbReference>
<feature type="domain" description="HTH araC/xylS-type" evidence="5">
    <location>
        <begin position="192"/>
        <end position="290"/>
    </location>
</feature>
<organism evidence="6 7">
    <name type="scientific">Salipiger abyssi</name>
    <dbReference type="NCBI Taxonomy" id="1250539"/>
    <lineage>
        <taxon>Bacteria</taxon>
        <taxon>Pseudomonadati</taxon>
        <taxon>Pseudomonadota</taxon>
        <taxon>Alphaproteobacteria</taxon>
        <taxon>Rhodobacterales</taxon>
        <taxon>Roseobacteraceae</taxon>
        <taxon>Salipiger</taxon>
    </lineage>
</organism>
<dbReference type="Proteomes" id="UP000187059">
    <property type="component" value="Plasmid pPABY2"/>
</dbReference>
<dbReference type="GO" id="GO:0003700">
    <property type="term" value="F:DNA-binding transcription factor activity"/>
    <property type="evidence" value="ECO:0007669"/>
    <property type="project" value="InterPro"/>
</dbReference>
<evidence type="ECO:0000313" key="7">
    <source>
        <dbReference type="Proteomes" id="UP000187059"/>
    </source>
</evidence>
<keyword evidence="7" id="KW-1185">Reference proteome</keyword>
<proteinExistence type="predicted"/>
<dbReference type="GO" id="GO:0043565">
    <property type="term" value="F:sequence-specific DNA binding"/>
    <property type="evidence" value="ECO:0007669"/>
    <property type="project" value="InterPro"/>
</dbReference>
<dbReference type="Pfam" id="PF12833">
    <property type="entry name" value="HTH_18"/>
    <property type="match status" value="1"/>
</dbReference>
<dbReference type="InterPro" id="IPR014710">
    <property type="entry name" value="RmlC-like_jellyroll"/>
</dbReference>
<dbReference type="PANTHER" id="PTHR43280">
    <property type="entry name" value="ARAC-FAMILY TRANSCRIPTIONAL REGULATOR"/>
    <property type="match status" value="1"/>
</dbReference>
<dbReference type="Gene3D" id="1.10.10.60">
    <property type="entry name" value="Homeodomain-like"/>
    <property type="match status" value="1"/>
</dbReference>
<keyword evidence="4" id="KW-0804">Transcription</keyword>
<geneLocation type="plasmid" evidence="7">
    <name>ppaby2</name>
</geneLocation>
<dbReference type="InterPro" id="IPR037923">
    <property type="entry name" value="HTH-like"/>
</dbReference>
<gene>
    <name evidence="6" type="ORF">Ga0080574_TMP185</name>
</gene>
<dbReference type="Pfam" id="PF02311">
    <property type="entry name" value="AraC_binding"/>
    <property type="match status" value="1"/>
</dbReference>
<dbReference type="PRINTS" id="PR00032">
    <property type="entry name" value="HTHARAC"/>
</dbReference>
<dbReference type="SUPFAM" id="SSF46689">
    <property type="entry name" value="Homeodomain-like"/>
    <property type="match status" value="1"/>
</dbReference>
<dbReference type="InterPro" id="IPR009057">
    <property type="entry name" value="Homeodomain-like_sf"/>
</dbReference>